<feature type="region of interest" description="Disordered" evidence="6">
    <location>
        <begin position="432"/>
        <end position="452"/>
    </location>
</feature>
<organism evidence="9 10">
    <name type="scientific">Bordetella genomosp. 12</name>
    <dbReference type="NCBI Taxonomy" id="463035"/>
    <lineage>
        <taxon>Bacteria</taxon>
        <taxon>Pseudomonadati</taxon>
        <taxon>Pseudomonadota</taxon>
        <taxon>Betaproteobacteria</taxon>
        <taxon>Burkholderiales</taxon>
        <taxon>Alcaligenaceae</taxon>
        <taxon>Bordetella</taxon>
    </lineage>
</organism>
<dbReference type="PRINTS" id="PR00811">
    <property type="entry name" value="BCTERIALGSPD"/>
</dbReference>
<dbReference type="GO" id="GO:0030420">
    <property type="term" value="P:establishment of competence for transformation"/>
    <property type="evidence" value="ECO:0007669"/>
    <property type="project" value="UniProtKB-KW"/>
</dbReference>
<evidence type="ECO:0000256" key="3">
    <source>
        <dbReference type="ARBA" id="ARBA00024678"/>
    </source>
</evidence>
<accession>A0A261V9X9</accession>
<proteinExistence type="inferred from homology"/>
<comment type="similarity">
    <text evidence="5">Belongs to the bacterial secretin family.</text>
</comment>
<evidence type="ECO:0000256" key="4">
    <source>
        <dbReference type="ARBA" id="ARBA00025897"/>
    </source>
</evidence>
<sequence>MSARLAVCGIWKRGASSAGACRPRLWCRAAVAAVLLALPGLSLAGDPILLEVGQTRVIPAPGLSRIAVGSGQVVQAQAVDGKEVILFARKEGVSSVHVWTAKQGVHAYEVRVMPAGFGHMRAEVESLLASMPQLRLSVVGHQIVIEGSGLSDEHKQRIAALAARYPEVLDLTGDVGWEQMVLLDVQVVEVPRTRLWELGLSWEAGQAAGGGAAHQGPWGGVQWLGVQASLGARLQALAQRGEAVFLARPRLLARSGSPASFLAGGEVPYPSADGEGKGTTVFKPYGVALTITPRIDPRGTIRSRIEVEASSIDPTITVPAGPAMRTRRAATEFNLPSGQTLVLGGFLGRERTRQTRGLPWLSELPLVGALFGSRREQARDTELAIFVTPTIVKPGDPALALETIRGSQVLRRAFPEPPAVLSPDPVTASVRHRPAWSGSQWVTDPSRGVSLP</sequence>
<evidence type="ECO:0000259" key="8">
    <source>
        <dbReference type="Pfam" id="PF13629"/>
    </source>
</evidence>
<dbReference type="GO" id="GO:0009306">
    <property type="term" value="P:protein secretion"/>
    <property type="evidence" value="ECO:0007669"/>
    <property type="project" value="InterPro"/>
</dbReference>
<evidence type="ECO:0000259" key="7">
    <source>
        <dbReference type="Pfam" id="PF00263"/>
    </source>
</evidence>
<dbReference type="InterPro" id="IPR050810">
    <property type="entry name" value="Bact_Secretion_Sys_Channel"/>
</dbReference>
<evidence type="ECO:0000256" key="6">
    <source>
        <dbReference type="SAM" id="MobiDB-lite"/>
    </source>
</evidence>
<dbReference type="PANTHER" id="PTHR30332">
    <property type="entry name" value="PROBABLE GENERAL SECRETION PATHWAY PROTEIN D"/>
    <property type="match status" value="1"/>
</dbReference>
<gene>
    <name evidence="9" type="ORF">CAL22_12750</name>
</gene>
<evidence type="ECO:0000313" key="9">
    <source>
        <dbReference type="EMBL" id="OZI70775.1"/>
    </source>
</evidence>
<evidence type="ECO:0000256" key="2">
    <source>
        <dbReference type="ARBA" id="ARBA00023287"/>
    </source>
</evidence>
<dbReference type="Proteomes" id="UP000216429">
    <property type="component" value="Unassembled WGS sequence"/>
</dbReference>
<dbReference type="InterPro" id="IPR004846">
    <property type="entry name" value="T2SS/T3SS_dom"/>
</dbReference>
<keyword evidence="10" id="KW-1185">Reference proteome</keyword>
<dbReference type="InterPro" id="IPR004845">
    <property type="entry name" value="T2SS_GspD_CS"/>
</dbReference>
<dbReference type="Pfam" id="PF13629">
    <property type="entry name" value="T2SS-T3SS_pil_N"/>
    <property type="match status" value="1"/>
</dbReference>
<protein>
    <recommendedName>
        <fullName evidence="1">Type IV pilus biogenesis and competence protein PilQ</fullName>
    </recommendedName>
</protein>
<dbReference type="InterPro" id="IPR001775">
    <property type="entry name" value="GspD/PilQ"/>
</dbReference>
<dbReference type="Pfam" id="PF00263">
    <property type="entry name" value="Secretin"/>
    <property type="match status" value="1"/>
</dbReference>
<dbReference type="InterPro" id="IPR032789">
    <property type="entry name" value="T2SS-T3SS_pil_N"/>
</dbReference>
<feature type="domain" description="Type II/III secretion system secretin-like" evidence="7">
    <location>
        <begin position="236"/>
        <end position="393"/>
    </location>
</feature>
<dbReference type="PANTHER" id="PTHR30332:SF17">
    <property type="entry name" value="TYPE IV PILIATION SYSTEM PROTEIN DR_0774-RELATED"/>
    <property type="match status" value="1"/>
</dbReference>
<dbReference type="AlphaFoldDB" id="A0A261V9X9"/>
<dbReference type="OrthoDB" id="9775455at2"/>
<comment type="caution">
    <text evidence="9">The sequence shown here is derived from an EMBL/GenBank/DDBJ whole genome shotgun (WGS) entry which is preliminary data.</text>
</comment>
<reference evidence="10" key="1">
    <citation type="submission" date="2017-05" db="EMBL/GenBank/DDBJ databases">
        <title>Complete and WGS of Bordetella genogroups.</title>
        <authorList>
            <person name="Spilker T."/>
            <person name="Lipuma J."/>
        </authorList>
    </citation>
    <scope>NUCLEOTIDE SEQUENCE [LARGE SCALE GENOMIC DNA]</scope>
    <source>
        <strain evidence="10">AU6712</strain>
    </source>
</reference>
<name>A0A261V9X9_9BORD</name>
<evidence type="ECO:0000313" key="10">
    <source>
        <dbReference type="Proteomes" id="UP000216429"/>
    </source>
</evidence>
<evidence type="ECO:0000256" key="5">
    <source>
        <dbReference type="RuleBase" id="RU004003"/>
    </source>
</evidence>
<comment type="subunit">
    <text evidence="4">Homododecamer. Tetramer of trimer.</text>
</comment>
<dbReference type="PROSITE" id="PS00875">
    <property type="entry name" value="T2SP_D"/>
    <property type="match status" value="1"/>
</dbReference>
<dbReference type="EMBL" id="NEVU01000003">
    <property type="protein sequence ID" value="OZI70775.1"/>
    <property type="molecule type" value="Genomic_DNA"/>
</dbReference>
<feature type="domain" description="Pilus formation protein N-terminal" evidence="8">
    <location>
        <begin position="47"/>
        <end position="112"/>
    </location>
</feature>
<dbReference type="GO" id="GO:0015627">
    <property type="term" value="C:type II protein secretion system complex"/>
    <property type="evidence" value="ECO:0007669"/>
    <property type="project" value="TreeGrafter"/>
</dbReference>
<evidence type="ECO:0000256" key="1">
    <source>
        <dbReference type="ARBA" id="ARBA00014124"/>
    </source>
</evidence>
<keyword evidence="2" id="KW-0178">Competence</keyword>
<comment type="function">
    <text evidence="3">Required for type IV pilus biogenesis and competence. Could function as a pore for exit of the pilus but also as a channel for entry of heme and antimicrobial agents and uptake of transforming DNA.</text>
</comment>